<evidence type="ECO:0000256" key="1">
    <source>
        <dbReference type="SAM" id="SignalP"/>
    </source>
</evidence>
<name>A0ABS2NCU9_9BACI</name>
<accession>A0ABS2NCU9</accession>
<gene>
    <name evidence="2" type="ORF">JOC86_002208</name>
</gene>
<dbReference type="RefSeq" id="WP_205172050.1">
    <property type="nucleotide sequence ID" value="NZ_JAFBDZ010000002.1"/>
</dbReference>
<protein>
    <submittedName>
        <fullName evidence="2">Uncharacterized protein</fullName>
    </submittedName>
</protein>
<organism evidence="2 3">
    <name type="scientific">Rossellomorea pakistanensis</name>
    <dbReference type="NCBI Taxonomy" id="992288"/>
    <lineage>
        <taxon>Bacteria</taxon>
        <taxon>Bacillati</taxon>
        <taxon>Bacillota</taxon>
        <taxon>Bacilli</taxon>
        <taxon>Bacillales</taxon>
        <taxon>Bacillaceae</taxon>
        <taxon>Rossellomorea</taxon>
    </lineage>
</organism>
<evidence type="ECO:0000313" key="3">
    <source>
        <dbReference type="Proteomes" id="UP001646157"/>
    </source>
</evidence>
<keyword evidence="1" id="KW-0732">Signal</keyword>
<reference evidence="2 3" key="1">
    <citation type="submission" date="2021-01" db="EMBL/GenBank/DDBJ databases">
        <title>Genomic Encyclopedia of Type Strains, Phase IV (KMG-IV): sequencing the most valuable type-strain genomes for metagenomic binning, comparative biology and taxonomic classification.</title>
        <authorList>
            <person name="Goeker M."/>
        </authorList>
    </citation>
    <scope>NUCLEOTIDE SEQUENCE [LARGE SCALE GENOMIC DNA]</scope>
    <source>
        <strain evidence="2 3">DSM 24834</strain>
    </source>
</reference>
<feature type="chain" id="PRO_5046699188" evidence="1">
    <location>
        <begin position="23"/>
        <end position="50"/>
    </location>
</feature>
<keyword evidence="3" id="KW-1185">Reference proteome</keyword>
<sequence length="50" mass="5599">MKKLRMMVLALIIALVPTSAFANTGDVTPLGAGEWDIILKSNYTVYDYHR</sequence>
<proteinExistence type="predicted"/>
<feature type="signal peptide" evidence="1">
    <location>
        <begin position="1"/>
        <end position="22"/>
    </location>
</feature>
<evidence type="ECO:0000313" key="2">
    <source>
        <dbReference type="EMBL" id="MBM7585666.1"/>
    </source>
</evidence>
<dbReference type="Proteomes" id="UP001646157">
    <property type="component" value="Unassembled WGS sequence"/>
</dbReference>
<comment type="caution">
    <text evidence="2">The sequence shown here is derived from an EMBL/GenBank/DDBJ whole genome shotgun (WGS) entry which is preliminary data.</text>
</comment>
<dbReference type="EMBL" id="JAFBDZ010000002">
    <property type="protein sequence ID" value="MBM7585666.1"/>
    <property type="molecule type" value="Genomic_DNA"/>
</dbReference>